<gene>
    <name evidence="1" type="ORF">IAB14_06005</name>
</gene>
<protein>
    <submittedName>
        <fullName evidence="1">Uncharacterized protein</fullName>
    </submittedName>
</protein>
<name>A0A9D1NCR4_9FIRM</name>
<dbReference type="AlphaFoldDB" id="A0A9D1NCR4"/>
<sequence>MKQFCIQMIDFRVTSTWWKRLVKHFIKPGDAFEIRCWKEEVAEITEATFYGETVEDKNEVSIKGKITSELLDLLLEEPLDKDIYNKMTRFFTVNVKNGACDFCSAHYGTEMYIGVVSNEDLTFCEQIMQEYGDSFSIHIYESL</sequence>
<accession>A0A9D1NCR4</accession>
<evidence type="ECO:0000313" key="1">
    <source>
        <dbReference type="EMBL" id="HIV00645.1"/>
    </source>
</evidence>
<comment type="caution">
    <text evidence="1">The sequence shown here is derived from an EMBL/GenBank/DDBJ whole genome shotgun (WGS) entry which is preliminary data.</text>
</comment>
<reference evidence="1" key="2">
    <citation type="journal article" date="2021" name="PeerJ">
        <title>Extensive microbial diversity within the chicken gut microbiome revealed by metagenomics and culture.</title>
        <authorList>
            <person name="Gilroy R."/>
            <person name="Ravi A."/>
            <person name="Getino M."/>
            <person name="Pursley I."/>
            <person name="Horton D.L."/>
            <person name="Alikhan N.F."/>
            <person name="Baker D."/>
            <person name="Gharbi K."/>
            <person name="Hall N."/>
            <person name="Watson M."/>
            <person name="Adriaenssens E.M."/>
            <person name="Foster-Nyarko E."/>
            <person name="Jarju S."/>
            <person name="Secka A."/>
            <person name="Antonio M."/>
            <person name="Oren A."/>
            <person name="Chaudhuri R.R."/>
            <person name="La Ragione R."/>
            <person name="Hildebrand F."/>
            <person name="Pallen M.J."/>
        </authorList>
    </citation>
    <scope>NUCLEOTIDE SEQUENCE</scope>
    <source>
        <strain evidence="1">23406</strain>
    </source>
</reference>
<dbReference type="Proteomes" id="UP000886891">
    <property type="component" value="Unassembled WGS sequence"/>
</dbReference>
<reference evidence="1" key="1">
    <citation type="submission" date="2020-10" db="EMBL/GenBank/DDBJ databases">
        <authorList>
            <person name="Gilroy R."/>
        </authorList>
    </citation>
    <scope>NUCLEOTIDE SEQUENCE</scope>
    <source>
        <strain evidence="1">23406</strain>
    </source>
</reference>
<dbReference type="EMBL" id="DVOH01000047">
    <property type="protein sequence ID" value="HIV00645.1"/>
    <property type="molecule type" value="Genomic_DNA"/>
</dbReference>
<proteinExistence type="predicted"/>
<evidence type="ECO:0000313" key="2">
    <source>
        <dbReference type="Proteomes" id="UP000886891"/>
    </source>
</evidence>
<organism evidence="1 2">
    <name type="scientific">Candidatus Stercoripulliclostridium merdipullorum</name>
    <dbReference type="NCBI Taxonomy" id="2840952"/>
    <lineage>
        <taxon>Bacteria</taxon>
        <taxon>Bacillati</taxon>
        <taxon>Bacillota</taxon>
        <taxon>Clostridia</taxon>
        <taxon>Eubacteriales</taxon>
        <taxon>Candidatus Stercoripulliclostridium</taxon>
    </lineage>
</organism>